<gene>
    <name evidence="2" type="ORF">TCIL3000_0_33630</name>
</gene>
<feature type="region of interest" description="Disordered" evidence="1">
    <location>
        <begin position="164"/>
        <end position="184"/>
    </location>
</feature>
<sequence>MFHMENLAVGAFSTSTSGTCVSWRGSSLCVGAGSGGGDLVGMVSLTTTTSGWTSCPRGGAGGTARFLRLGMVPPKNSRSGGCCLLLSVVWVRTKTRRTGTSVLALGRAPHLGCLAGQGSAAFVQYHPLQLAIPSSPGPLASLYGARINPTSFGAVVSVAASTSGSHTSKYRPAGLPPECTARGP</sequence>
<keyword evidence="3" id="KW-1185">Reference proteome</keyword>
<accession>F9W5N5</accession>
<proteinExistence type="predicted"/>
<dbReference type="AlphaFoldDB" id="F9W5N5"/>
<dbReference type="VEuPathDB" id="TriTrypDB:TcIL3000_0_33630"/>
<evidence type="ECO:0000256" key="1">
    <source>
        <dbReference type="SAM" id="MobiDB-lite"/>
    </source>
</evidence>
<evidence type="ECO:0000313" key="2">
    <source>
        <dbReference type="EMBL" id="CCD12487.1"/>
    </source>
</evidence>
<comment type="caution">
    <text evidence="2">The sequence shown here is derived from an EMBL/GenBank/DDBJ whole genome shotgun (WGS) entry which is preliminary data.</text>
</comment>
<organism evidence="2 3">
    <name type="scientific">Trypanosoma congolense (strain IL3000)</name>
    <dbReference type="NCBI Taxonomy" id="1068625"/>
    <lineage>
        <taxon>Eukaryota</taxon>
        <taxon>Discoba</taxon>
        <taxon>Euglenozoa</taxon>
        <taxon>Kinetoplastea</taxon>
        <taxon>Metakinetoplastina</taxon>
        <taxon>Trypanosomatida</taxon>
        <taxon>Trypanosomatidae</taxon>
        <taxon>Trypanosoma</taxon>
        <taxon>Nannomonas</taxon>
    </lineage>
</organism>
<dbReference type="Proteomes" id="UP000000702">
    <property type="component" value="Unassembled WGS sequence"/>
</dbReference>
<name>F9W5N5_TRYCI</name>
<reference evidence="2 3" key="2">
    <citation type="journal article" date="2012" name="Proc. Natl. Acad. Sci. U.S.A.">
        <title>Antigenic diversity is generated by distinct evolutionary mechanisms in African trypanosome species.</title>
        <authorList>
            <person name="Jackson A.P."/>
            <person name="Berry A."/>
            <person name="Aslett M."/>
            <person name="Allison H.C."/>
            <person name="Burton P."/>
            <person name="Vavrova-Anderson J."/>
            <person name="Brown R."/>
            <person name="Browne H."/>
            <person name="Corton N."/>
            <person name="Hauser H."/>
            <person name="Gamble J."/>
            <person name="Gilderthorp R."/>
            <person name="Marcello L."/>
            <person name="McQuillan J."/>
            <person name="Otto T.D."/>
            <person name="Quail M.A."/>
            <person name="Sanders M.J."/>
            <person name="van Tonder A."/>
            <person name="Ginger M.L."/>
            <person name="Field M.C."/>
            <person name="Barry J.D."/>
            <person name="Hertz-Fowler C."/>
            <person name="Berriman M."/>
        </authorList>
    </citation>
    <scope>NUCLEOTIDE SEQUENCE [LARGE SCALE GENOMIC DNA]</scope>
    <source>
        <strain evidence="2 3">IL3000</strain>
    </source>
</reference>
<protein>
    <submittedName>
        <fullName evidence="2">WGS project CAEQ00000000 data, annotated contig 1351</fullName>
    </submittedName>
</protein>
<dbReference type="EMBL" id="CAEQ01000742">
    <property type="protein sequence ID" value="CCD12487.1"/>
    <property type="molecule type" value="Genomic_DNA"/>
</dbReference>
<evidence type="ECO:0000313" key="3">
    <source>
        <dbReference type="Proteomes" id="UP000000702"/>
    </source>
</evidence>
<reference evidence="3" key="1">
    <citation type="submission" date="2011-07" db="EMBL/GenBank/DDBJ databases">
        <title>Divergent evolution of antigenic variation in African trypanosomes.</title>
        <authorList>
            <person name="Jackson A.P."/>
            <person name="Berry A."/>
            <person name="Allison H.C."/>
            <person name="Burton P."/>
            <person name="Anderson J."/>
            <person name="Aslett M."/>
            <person name="Brown R."/>
            <person name="Corton N."/>
            <person name="Harris D."/>
            <person name="Hauser H."/>
            <person name="Gamble J."/>
            <person name="Gilderthorp R."/>
            <person name="McQuillan J."/>
            <person name="Quail M.A."/>
            <person name="Sanders M."/>
            <person name="Van Tonder A."/>
            <person name="Ginger M.L."/>
            <person name="Donelson J.E."/>
            <person name="Field M.C."/>
            <person name="Barry J.D."/>
            <person name="Berriman M."/>
            <person name="Hertz-Fowler C."/>
        </authorList>
    </citation>
    <scope>NUCLEOTIDE SEQUENCE [LARGE SCALE GENOMIC DNA]</scope>
    <source>
        <strain evidence="3">IL3000</strain>
    </source>
</reference>